<keyword evidence="2" id="KW-0934">Plastid</keyword>
<accession>A0A1Z1MFQ2</accession>
<keyword evidence="1" id="KW-1133">Transmembrane helix</keyword>
<geneLocation type="chloroplast" evidence="2"/>
<name>A0A1Z1MFQ2_9FLOR</name>
<keyword evidence="1" id="KW-0812">Transmembrane</keyword>
<organism evidence="2">
    <name type="scientific">Herposiphonia versicolor</name>
    <dbReference type="NCBI Taxonomy" id="2007163"/>
    <lineage>
        <taxon>Eukaryota</taxon>
        <taxon>Rhodophyta</taxon>
        <taxon>Florideophyceae</taxon>
        <taxon>Rhodymeniophycidae</taxon>
        <taxon>Ceramiales</taxon>
        <taxon>Rhodomelaceae</taxon>
        <taxon>Herposiphonieae</taxon>
        <taxon>Herposiphonia</taxon>
    </lineage>
</organism>
<gene>
    <name evidence="2" type="primary">orf35</name>
</gene>
<protein>
    <submittedName>
        <fullName evidence="2">Uncharacterized protein</fullName>
    </submittedName>
</protein>
<proteinExistence type="predicted"/>
<evidence type="ECO:0000313" key="2">
    <source>
        <dbReference type="EMBL" id="ARW64719.1"/>
    </source>
</evidence>
<dbReference type="GeneID" id="33357818"/>
<keyword evidence="2" id="KW-0150">Chloroplast</keyword>
<sequence length="35" mass="4537">MILIYLFIKINKFFCFIMNFIFYIELEIILKKYYF</sequence>
<reference evidence="2" key="1">
    <citation type="journal article" date="2017" name="J. Phycol.">
        <title>Analysis of chloroplast genomes and a supermatrix inform reclassification of the Rhodomelaceae (Rhodophyta).</title>
        <authorList>
            <person name="Diaz-Tapia P."/>
            <person name="Maggs C.A."/>
            <person name="West J.A."/>
            <person name="Verbruggen H."/>
        </authorList>
    </citation>
    <scope>NUCLEOTIDE SEQUENCE</scope>
    <source>
        <strain evidence="2">PD852</strain>
    </source>
</reference>
<dbReference type="EMBL" id="MF101434">
    <property type="protein sequence ID" value="ARW64719.1"/>
    <property type="molecule type" value="Genomic_DNA"/>
</dbReference>
<dbReference type="RefSeq" id="YP_009395739.1">
    <property type="nucleotide sequence ID" value="NC_035279.1"/>
</dbReference>
<feature type="transmembrane region" description="Helical" evidence="1">
    <location>
        <begin position="6"/>
        <end position="26"/>
    </location>
</feature>
<evidence type="ECO:0000256" key="1">
    <source>
        <dbReference type="SAM" id="Phobius"/>
    </source>
</evidence>
<keyword evidence="1" id="KW-0472">Membrane</keyword>
<dbReference type="AlphaFoldDB" id="A0A1Z1MFQ2"/>